<sequence>MKKRPPFAVGRSNVVTGLAKTLKTHFQRNPLAIVNVKGRAKGTSVQEVIAKLKEETGALLVSQEPSKVILYRGWGAEEEMKSFYPNSNVKNSINLTTSSQRSLVNDPPPVSPALIEAIRLECGLE</sequence>
<dbReference type="EMBL" id="QGKY02001925">
    <property type="protein sequence ID" value="KAF2548290.1"/>
    <property type="molecule type" value="Genomic_DNA"/>
</dbReference>
<dbReference type="AlphaFoldDB" id="A0A8S9GT77"/>
<dbReference type="InterPro" id="IPR001890">
    <property type="entry name" value="RNA-binding_CRM"/>
</dbReference>
<evidence type="ECO:0000256" key="2">
    <source>
        <dbReference type="PROSITE-ProRule" id="PRU00626"/>
    </source>
</evidence>
<dbReference type="Pfam" id="PF01985">
    <property type="entry name" value="CRS1_YhbY"/>
    <property type="match status" value="1"/>
</dbReference>
<dbReference type="SUPFAM" id="SSF75471">
    <property type="entry name" value="YhbY-like"/>
    <property type="match status" value="1"/>
</dbReference>
<dbReference type="Gene3D" id="3.30.110.60">
    <property type="entry name" value="YhbY-like"/>
    <property type="match status" value="1"/>
</dbReference>
<dbReference type="SMART" id="SM01103">
    <property type="entry name" value="CRS1_YhbY"/>
    <property type="match status" value="1"/>
</dbReference>
<evidence type="ECO:0000313" key="4">
    <source>
        <dbReference type="EMBL" id="KAF2548290.1"/>
    </source>
</evidence>
<comment type="caution">
    <text evidence="4">The sequence shown here is derived from an EMBL/GenBank/DDBJ whole genome shotgun (WGS) entry which is preliminary data.</text>
</comment>
<name>A0A8S9GT77_BRACR</name>
<feature type="domain" description="CRM" evidence="3">
    <location>
        <begin position="1"/>
        <end position="83"/>
    </location>
</feature>
<dbReference type="GO" id="GO:0003723">
    <property type="term" value="F:RNA binding"/>
    <property type="evidence" value="ECO:0007669"/>
    <property type="project" value="UniProtKB-UniRule"/>
</dbReference>
<evidence type="ECO:0000256" key="1">
    <source>
        <dbReference type="ARBA" id="ARBA00022884"/>
    </source>
</evidence>
<dbReference type="PROSITE" id="PS51295">
    <property type="entry name" value="CRM"/>
    <property type="match status" value="1"/>
</dbReference>
<accession>A0A8S9GT77</accession>
<proteinExistence type="predicted"/>
<dbReference type="InterPro" id="IPR035920">
    <property type="entry name" value="YhbY-like_sf"/>
</dbReference>
<organism evidence="4">
    <name type="scientific">Brassica cretica</name>
    <name type="common">Mustard</name>
    <dbReference type="NCBI Taxonomy" id="69181"/>
    <lineage>
        <taxon>Eukaryota</taxon>
        <taxon>Viridiplantae</taxon>
        <taxon>Streptophyta</taxon>
        <taxon>Embryophyta</taxon>
        <taxon>Tracheophyta</taxon>
        <taxon>Spermatophyta</taxon>
        <taxon>Magnoliopsida</taxon>
        <taxon>eudicotyledons</taxon>
        <taxon>Gunneridae</taxon>
        <taxon>Pentapetalae</taxon>
        <taxon>rosids</taxon>
        <taxon>malvids</taxon>
        <taxon>Brassicales</taxon>
        <taxon>Brassicaceae</taxon>
        <taxon>Brassiceae</taxon>
        <taxon>Brassica</taxon>
    </lineage>
</organism>
<evidence type="ECO:0000259" key="3">
    <source>
        <dbReference type="PROSITE" id="PS51295"/>
    </source>
</evidence>
<reference evidence="4" key="1">
    <citation type="submission" date="2019-12" db="EMBL/GenBank/DDBJ databases">
        <title>Genome sequencing and annotation of Brassica cretica.</title>
        <authorList>
            <person name="Studholme D.J."/>
            <person name="Sarris P.F."/>
        </authorList>
    </citation>
    <scope>NUCLEOTIDE SEQUENCE</scope>
    <source>
        <strain evidence="4">PFS-102/07</strain>
        <tissue evidence="4">Leaf</tissue>
    </source>
</reference>
<protein>
    <recommendedName>
        <fullName evidence="3">CRM domain-containing protein</fullName>
    </recommendedName>
</protein>
<gene>
    <name evidence="4" type="ORF">F2Q70_00024153</name>
</gene>
<keyword evidence="1 2" id="KW-0694">RNA-binding</keyword>